<dbReference type="SUPFAM" id="SSF63748">
    <property type="entry name" value="Tudor/PWWP/MBT"/>
    <property type="match status" value="1"/>
</dbReference>
<organism evidence="5 7">
    <name type="scientific">Rotaria magnacalcarata</name>
    <dbReference type="NCBI Taxonomy" id="392030"/>
    <lineage>
        <taxon>Eukaryota</taxon>
        <taxon>Metazoa</taxon>
        <taxon>Spiralia</taxon>
        <taxon>Gnathifera</taxon>
        <taxon>Rotifera</taxon>
        <taxon>Eurotatoria</taxon>
        <taxon>Bdelloidea</taxon>
        <taxon>Philodinida</taxon>
        <taxon>Philodinidae</taxon>
        <taxon>Rotaria</taxon>
    </lineage>
</organism>
<dbReference type="GO" id="GO:0005634">
    <property type="term" value="C:nucleus"/>
    <property type="evidence" value="ECO:0007669"/>
    <property type="project" value="UniProtKB-SubCell"/>
</dbReference>
<dbReference type="EMBL" id="CAJOBF010003925">
    <property type="protein sequence ID" value="CAF4115991.1"/>
    <property type="molecule type" value="Genomic_DNA"/>
</dbReference>
<comment type="subcellular location">
    <subcellularLocation>
        <location evidence="1">Nucleus</location>
    </subcellularLocation>
</comment>
<accession>A0A816Z0H1</accession>
<keyword evidence="2" id="KW-0539">Nucleus</keyword>
<protein>
    <recommendedName>
        <fullName evidence="4">Tudor domain-containing protein</fullName>
    </recommendedName>
</protein>
<feature type="compositionally biased region" description="Low complexity" evidence="3">
    <location>
        <begin position="535"/>
        <end position="559"/>
    </location>
</feature>
<dbReference type="Gene3D" id="2.40.50.770">
    <property type="entry name" value="RecQ-mediated genome instability protein Rmi1, C-terminal domain"/>
    <property type="match status" value="1"/>
</dbReference>
<comment type="caution">
    <text evidence="5">The sequence shown here is derived from an EMBL/GenBank/DDBJ whole genome shotgun (WGS) entry which is preliminary data.</text>
</comment>
<dbReference type="PROSITE" id="PS50304">
    <property type="entry name" value="TUDOR"/>
    <property type="match status" value="1"/>
</dbReference>
<dbReference type="Pfam" id="PF08585">
    <property type="entry name" value="RMI1_N_C"/>
    <property type="match status" value="1"/>
</dbReference>
<feature type="compositionally biased region" description="Low complexity" evidence="3">
    <location>
        <begin position="263"/>
        <end position="274"/>
    </location>
</feature>
<feature type="region of interest" description="Disordered" evidence="3">
    <location>
        <begin position="294"/>
        <end position="364"/>
    </location>
</feature>
<evidence type="ECO:0000313" key="5">
    <source>
        <dbReference type="EMBL" id="CAF2183846.1"/>
    </source>
</evidence>
<evidence type="ECO:0000256" key="1">
    <source>
        <dbReference type="ARBA" id="ARBA00004123"/>
    </source>
</evidence>
<dbReference type="SMART" id="SM00333">
    <property type="entry name" value="TUDOR"/>
    <property type="match status" value="1"/>
</dbReference>
<evidence type="ECO:0000259" key="4">
    <source>
        <dbReference type="PROSITE" id="PS50304"/>
    </source>
</evidence>
<dbReference type="InterPro" id="IPR002999">
    <property type="entry name" value="Tudor"/>
</dbReference>
<reference evidence="5" key="1">
    <citation type="submission" date="2021-02" db="EMBL/GenBank/DDBJ databases">
        <authorList>
            <person name="Nowell W R."/>
        </authorList>
    </citation>
    <scope>NUCLEOTIDE SEQUENCE</scope>
</reference>
<dbReference type="Proteomes" id="UP000663887">
    <property type="component" value="Unassembled WGS sequence"/>
</dbReference>
<dbReference type="AlphaFoldDB" id="A0A816Z0H1"/>
<feature type="compositionally biased region" description="Polar residues" evidence="3">
    <location>
        <begin position="501"/>
        <end position="516"/>
    </location>
</feature>
<dbReference type="InterPro" id="IPR013894">
    <property type="entry name" value="RMI1_OB"/>
</dbReference>
<feature type="region of interest" description="Disordered" evidence="3">
    <location>
        <begin position="485"/>
        <end position="559"/>
    </location>
</feature>
<name>A0A816Z0H1_9BILA</name>
<sequence>FIQKMNIKDQLNKLGWSVKMEFFEGNQQSFEFMKKQLLDSDIRYTGEKCLPEITKLDQTTKPYIIQLHKTRNVTAPKDNEGSSNRPHLYRLTITDGHVFQNAIVLPSLRNFNFDTPPGVKILLKQKTKVLNGFYILNDQTCEVLGGTVTELVHKWKLNKLMGKHVRTLIGEGAPPPWVPFGTGNASATKVDTSKRSMDVAKMQQNTEEDPEFVRQRRAAIDNLLTGQKSKTQALAQQNVMNGRNVAKCFEQPSQRVVTERPKTASAALSSSTASNKPSNMAASVEAIKANSRLPEWAKNQIADEPTAEDKRRGQSDRKPPSKPGFDDDDSRPRRGGGFGRNRRGGRGRDDDDGGEETRPSKDVTLFDFFGAKPTSLTQKAQSKPQKIDPKPKYIPAPTVAAAAAIVASNQSQVSSAVNKQIFEFEVGDQVLARYHEDNGYYPAIVMSIMYETQKCSIMYEGFNDLETLNFDDIEPYEEGYYDEEGEYAQEQQPPPPTSSQRNNLTPQYQQASQYDQSGYGYYNQQRDNQNRNRNRPNSSRGYPQQQQQYPNQYNNNNYY</sequence>
<evidence type="ECO:0000256" key="3">
    <source>
        <dbReference type="SAM" id="MobiDB-lite"/>
    </source>
</evidence>
<feature type="non-terminal residue" evidence="5">
    <location>
        <position position="1"/>
    </location>
</feature>
<dbReference type="PANTHER" id="PTHR13681:SF24">
    <property type="entry name" value="TUDOR DOMAIN-CONTAINING PROTEIN 3"/>
    <property type="match status" value="1"/>
</dbReference>
<feature type="domain" description="Tudor" evidence="4">
    <location>
        <begin position="423"/>
        <end position="483"/>
    </location>
</feature>
<dbReference type="EMBL" id="CAJNRG010015858">
    <property type="protein sequence ID" value="CAF2183846.1"/>
    <property type="molecule type" value="Genomic_DNA"/>
</dbReference>
<dbReference type="Gene3D" id="2.30.30.140">
    <property type="match status" value="1"/>
</dbReference>
<feature type="region of interest" description="Disordered" evidence="3">
    <location>
        <begin position="251"/>
        <end position="281"/>
    </location>
</feature>
<dbReference type="InterPro" id="IPR042470">
    <property type="entry name" value="RMI1_N_C_sf"/>
</dbReference>
<feature type="compositionally biased region" description="Basic and acidic residues" evidence="3">
    <location>
        <begin position="307"/>
        <end position="319"/>
    </location>
</feature>
<dbReference type="PANTHER" id="PTHR13681">
    <property type="entry name" value="SURVIVAL OF MOTOR NEURON-RELATED-SPLICING FACTOR 30-RELATED"/>
    <property type="match status" value="1"/>
</dbReference>
<evidence type="ECO:0000313" key="6">
    <source>
        <dbReference type="EMBL" id="CAF4115991.1"/>
    </source>
</evidence>
<dbReference type="Proteomes" id="UP000663842">
    <property type="component" value="Unassembled WGS sequence"/>
</dbReference>
<evidence type="ECO:0000313" key="7">
    <source>
        <dbReference type="Proteomes" id="UP000663887"/>
    </source>
</evidence>
<evidence type="ECO:0000256" key="2">
    <source>
        <dbReference type="ARBA" id="ARBA00023242"/>
    </source>
</evidence>
<proteinExistence type="predicted"/>
<feature type="compositionally biased region" description="Low complexity" evidence="3">
    <location>
        <begin position="518"/>
        <end position="527"/>
    </location>
</feature>
<gene>
    <name evidence="6" type="ORF">UXM345_LOCUS23117</name>
    <name evidence="5" type="ORF">XDN619_LOCUS31899</name>
</gene>
<dbReference type="SMART" id="SM01161">
    <property type="entry name" value="DUF1767"/>
    <property type="match status" value="1"/>
</dbReference>